<keyword evidence="3" id="KW-1185">Reference proteome</keyword>
<feature type="region of interest" description="Disordered" evidence="1">
    <location>
        <begin position="219"/>
        <end position="272"/>
    </location>
</feature>
<dbReference type="Proteomes" id="UP000604825">
    <property type="component" value="Unassembled WGS sequence"/>
</dbReference>
<evidence type="ECO:0000256" key="1">
    <source>
        <dbReference type="SAM" id="MobiDB-lite"/>
    </source>
</evidence>
<accession>A0A811NVX3</accession>
<feature type="compositionally biased region" description="Polar residues" evidence="1">
    <location>
        <begin position="226"/>
        <end position="238"/>
    </location>
</feature>
<dbReference type="Pfam" id="PF14223">
    <property type="entry name" value="Retrotran_gag_2"/>
    <property type="match status" value="1"/>
</dbReference>
<dbReference type="EMBL" id="CAJGYO010000005">
    <property type="protein sequence ID" value="CAD6228004.1"/>
    <property type="molecule type" value="Genomic_DNA"/>
</dbReference>
<dbReference type="GO" id="GO:0003676">
    <property type="term" value="F:nucleic acid binding"/>
    <property type="evidence" value="ECO:0007669"/>
    <property type="project" value="InterPro"/>
</dbReference>
<name>A0A811NVX3_9POAL</name>
<evidence type="ECO:0000313" key="2">
    <source>
        <dbReference type="EMBL" id="CAD6228004.1"/>
    </source>
</evidence>
<evidence type="ECO:0008006" key="4">
    <source>
        <dbReference type="Google" id="ProtNLM"/>
    </source>
</evidence>
<comment type="caution">
    <text evidence="2">The sequence shown here is derived from an EMBL/GenBank/DDBJ whole genome shotgun (WGS) entry which is preliminary data.</text>
</comment>
<feature type="compositionally biased region" description="Basic residues" evidence="1">
    <location>
        <begin position="239"/>
        <end position="251"/>
    </location>
</feature>
<protein>
    <recommendedName>
        <fullName evidence="4">CCHC-type domain-containing protein</fullName>
    </recommendedName>
</protein>
<dbReference type="PANTHER" id="PTHR35317">
    <property type="entry name" value="OS04G0629600 PROTEIN"/>
    <property type="match status" value="1"/>
</dbReference>
<reference evidence="2" key="1">
    <citation type="submission" date="2020-10" db="EMBL/GenBank/DDBJ databases">
        <authorList>
            <person name="Han B."/>
            <person name="Lu T."/>
            <person name="Zhao Q."/>
            <person name="Huang X."/>
            <person name="Zhao Y."/>
        </authorList>
    </citation>
    <scope>NUCLEOTIDE SEQUENCE</scope>
</reference>
<gene>
    <name evidence="2" type="ORF">NCGR_LOCUS18930</name>
</gene>
<dbReference type="OrthoDB" id="906313at2759"/>
<dbReference type="PANTHER" id="PTHR35317:SF38">
    <property type="entry name" value="RNA-DIRECTED DNA POLYMERASE"/>
    <property type="match status" value="1"/>
</dbReference>
<proteinExistence type="predicted"/>
<sequence>MGTSGEKESMDRAFNQAAGNLMWLMLTWTNYQEWSSHIQCNLEGMFLWDAIDPGDKPERRRDRLALGAMLRGVPQEMHSMLLNKKTVKEAWEAIKTMRLGADRVKEVNAQKLLAEFEAISFKPGETIDDFAIRITKLATDLKGLGDTSVDDSRVVKKFLRVIPSRYNQVAMAIEMFSDLKTLTIEELISRLRAAEDRFESSMEQVVDKMPKLMLTEEEWAARSKSHAGTDSLSGSSNRGKGRFVKKEKPRGRAGGDGRDSGNRLTSMGTPRRKGRCRKCNIYGHFEKECKTKMDGEERQEAAHHAAGEQEGALLVAQVCNVVRMTTPRTQHVFLNQERVFPAEHEEDAWVLDTGATNHMTGCRDALATLDNSV</sequence>
<dbReference type="GO" id="GO:0008270">
    <property type="term" value="F:zinc ion binding"/>
    <property type="evidence" value="ECO:0007669"/>
    <property type="project" value="InterPro"/>
</dbReference>
<evidence type="ECO:0000313" key="3">
    <source>
        <dbReference type="Proteomes" id="UP000604825"/>
    </source>
</evidence>
<dbReference type="InterPro" id="IPR036875">
    <property type="entry name" value="Znf_CCHC_sf"/>
</dbReference>
<organism evidence="2 3">
    <name type="scientific">Miscanthus lutarioriparius</name>
    <dbReference type="NCBI Taxonomy" id="422564"/>
    <lineage>
        <taxon>Eukaryota</taxon>
        <taxon>Viridiplantae</taxon>
        <taxon>Streptophyta</taxon>
        <taxon>Embryophyta</taxon>
        <taxon>Tracheophyta</taxon>
        <taxon>Spermatophyta</taxon>
        <taxon>Magnoliopsida</taxon>
        <taxon>Liliopsida</taxon>
        <taxon>Poales</taxon>
        <taxon>Poaceae</taxon>
        <taxon>PACMAD clade</taxon>
        <taxon>Panicoideae</taxon>
        <taxon>Andropogonodae</taxon>
        <taxon>Andropogoneae</taxon>
        <taxon>Saccharinae</taxon>
        <taxon>Miscanthus</taxon>
    </lineage>
</organism>
<dbReference type="AlphaFoldDB" id="A0A811NVX3"/>
<dbReference type="SUPFAM" id="SSF57756">
    <property type="entry name" value="Retrovirus zinc finger-like domains"/>
    <property type="match status" value="1"/>
</dbReference>